<evidence type="ECO:0000313" key="2">
    <source>
        <dbReference type="Proteomes" id="UP000887013"/>
    </source>
</evidence>
<dbReference type="Proteomes" id="UP000887013">
    <property type="component" value="Unassembled WGS sequence"/>
</dbReference>
<organism evidence="1 2">
    <name type="scientific">Nephila pilipes</name>
    <name type="common">Giant wood spider</name>
    <name type="synonym">Nephila maculata</name>
    <dbReference type="NCBI Taxonomy" id="299642"/>
    <lineage>
        <taxon>Eukaryota</taxon>
        <taxon>Metazoa</taxon>
        <taxon>Ecdysozoa</taxon>
        <taxon>Arthropoda</taxon>
        <taxon>Chelicerata</taxon>
        <taxon>Arachnida</taxon>
        <taxon>Araneae</taxon>
        <taxon>Araneomorphae</taxon>
        <taxon>Entelegynae</taxon>
        <taxon>Araneoidea</taxon>
        <taxon>Nephilidae</taxon>
        <taxon>Nephila</taxon>
    </lineage>
</organism>
<comment type="caution">
    <text evidence="1">The sequence shown here is derived from an EMBL/GenBank/DDBJ whole genome shotgun (WGS) entry which is preliminary data.</text>
</comment>
<accession>A0A8X6N7D8</accession>
<protein>
    <submittedName>
        <fullName evidence="1">Uncharacterized protein</fullName>
    </submittedName>
</protein>
<dbReference type="EMBL" id="BMAW01006492">
    <property type="protein sequence ID" value="GFS99069.1"/>
    <property type="molecule type" value="Genomic_DNA"/>
</dbReference>
<evidence type="ECO:0000313" key="1">
    <source>
        <dbReference type="EMBL" id="GFS99069.1"/>
    </source>
</evidence>
<dbReference type="AlphaFoldDB" id="A0A8X6N7D8"/>
<reference evidence="1" key="1">
    <citation type="submission" date="2020-08" db="EMBL/GenBank/DDBJ databases">
        <title>Multicomponent nature underlies the extraordinary mechanical properties of spider dragline silk.</title>
        <authorList>
            <person name="Kono N."/>
            <person name="Nakamura H."/>
            <person name="Mori M."/>
            <person name="Yoshida Y."/>
            <person name="Ohtoshi R."/>
            <person name="Malay A.D."/>
            <person name="Moran D.A.P."/>
            <person name="Tomita M."/>
            <person name="Numata K."/>
            <person name="Arakawa K."/>
        </authorList>
    </citation>
    <scope>NUCLEOTIDE SEQUENCE</scope>
</reference>
<name>A0A8X6N7D8_NEPPI</name>
<keyword evidence="2" id="KW-1185">Reference proteome</keyword>
<sequence length="98" mass="11214">MPRGKHKKRKPTFIHVSEILQKLSTQRQQFLISQNLNGAYGNEVAVLLAGIGRKLLSTPSTKLRISEVNFLILANINTTWRIPPEHVWHAADSPEWYL</sequence>
<proteinExistence type="predicted"/>
<gene>
    <name evidence="1" type="ORF">NPIL_400811</name>
</gene>